<keyword evidence="2" id="KW-1185">Reference proteome</keyword>
<name>A0ABQ8JM85_DERPT</name>
<sequence>MKIIILKNAVHVNDLENHWHQEVVVASKKNFTINDNMNQNSNRSIKNLPKNVTTNIIMDDKIFSSSSYKSNDKQSKQQKMCFINCLSKYNVCLQDTAELNVNNFTNLVNFIYTHWVNKKVYTETV</sequence>
<gene>
    <name evidence="1" type="ORF">DERP_005310</name>
</gene>
<accession>A0ABQ8JM85</accession>
<evidence type="ECO:0000313" key="2">
    <source>
        <dbReference type="Proteomes" id="UP000887458"/>
    </source>
</evidence>
<dbReference type="Proteomes" id="UP000887458">
    <property type="component" value="Unassembled WGS sequence"/>
</dbReference>
<comment type="caution">
    <text evidence="1">The sequence shown here is derived from an EMBL/GenBank/DDBJ whole genome shotgun (WGS) entry which is preliminary data.</text>
</comment>
<evidence type="ECO:0000313" key="1">
    <source>
        <dbReference type="EMBL" id="KAH9423729.1"/>
    </source>
</evidence>
<reference evidence="1 2" key="1">
    <citation type="journal article" date="2018" name="J. Allergy Clin. Immunol.">
        <title>High-quality assembly of Dermatophagoides pteronyssinus genome and transcriptome reveals a wide range of novel allergens.</title>
        <authorList>
            <person name="Liu X.Y."/>
            <person name="Yang K.Y."/>
            <person name="Wang M.Q."/>
            <person name="Kwok J.S."/>
            <person name="Zeng X."/>
            <person name="Yang Z."/>
            <person name="Xiao X.J."/>
            <person name="Lau C.P."/>
            <person name="Li Y."/>
            <person name="Huang Z.M."/>
            <person name="Ba J.G."/>
            <person name="Yim A.K."/>
            <person name="Ouyang C.Y."/>
            <person name="Ngai S.M."/>
            <person name="Chan T.F."/>
            <person name="Leung E.L."/>
            <person name="Liu L."/>
            <person name="Liu Z.G."/>
            <person name="Tsui S.K."/>
        </authorList>
    </citation>
    <scope>NUCLEOTIDE SEQUENCE [LARGE SCALE GENOMIC DNA]</scope>
    <source>
        <strain evidence="1">Derp</strain>
    </source>
</reference>
<reference evidence="1 2" key="2">
    <citation type="journal article" date="2022" name="Mol. Biol. Evol.">
        <title>Comparative Genomics Reveals Insights into the Divergent Evolution of Astigmatic Mites and Household Pest Adaptations.</title>
        <authorList>
            <person name="Xiong Q."/>
            <person name="Wan A.T."/>
            <person name="Liu X."/>
            <person name="Fung C.S."/>
            <person name="Xiao X."/>
            <person name="Malainual N."/>
            <person name="Hou J."/>
            <person name="Wang L."/>
            <person name="Wang M."/>
            <person name="Yang K.Y."/>
            <person name="Cui Y."/>
            <person name="Leung E.L."/>
            <person name="Nong W."/>
            <person name="Shin S.K."/>
            <person name="Au S.W."/>
            <person name="Jeong K.Y."/>
            <person name="Chew F.T."/>
            <person name="Hui J.H."/>
            <person name="Leung T.F."/>
            <person name="Tungtrongchitr A."/>
            <person name="Zhong N."/>
            <person name="Liu Z."/>
            <person name="Tsui S.K."/>
        </authorList>
    </citation>
    <scope>NUCLEOTIDE SEQUENCE [LARGE SCALE GENOMIC DNA]</scope>
    <source>
        <strain evidence="1">Derp</strain>
    </source>
</reference>
<protein>
    <submittedName>
        <fullName evidence="1">Uncharacterized protein</fullName>
    </submittedName>
</protein>
<dbReference type="EMBL" id="NJHN03000031">
    <property type="protein sequence ID" value="KAH9423729.1"/>
    <property type="molecule type" value="Genomic_DNA"/>
</dbReference>
<proteinExistence type="predicted"/>
<organism evidence="1 2">
    <name type="scientific">Dermatophagoides pteronyssinus</name>
    <name type="common">European house dust mite</name>
    <dbReference type="NCBI Taxonomy" id="6956"/>
    <lineage>
        <taxon>Eukaryota</taxon>
        <taxon>Metazoa</taxon>
        <taxon>Ecdysozoa</taxon>
        <taxon>Arthropoda</taxon>
        <taxon>Chelicerata</taxon>
        <taxon>Arachnida</taxon>
        <taxon>Acari</taxon>
        <taxon>Acariformes</taxon>
        <taxon>Sarcoptiformes</taxon>
        <taxon>Astigmata</taxon>
        <taxon>Psoroptidia</taxon>
        <taxon>Analgoidea</taxon>
        <taxon>Pyroglyphidae</taxon>
        <taxon>Dermatophagoidinae</taxon>
        <taxon>Dermatophagoides</taxon>
    </lineage>
</organism>